<comment type="caution">
    <text evidence="1">The sequence shown here is derived from an EMBL/GenBank/DDBJ whole genome shotgun (WGS) entry which is preliminary data.</text>
</comment>
<reference evidence="2" key="1">
    <citation type="journal article" date="2019" name="Int. J. Syst. Evol. Microbiol.">
        <title>The Global Catalogue of Microorganisms (GCM) 10K type strain sequencing project: providing services to taxonomists for standard genome sequencing and annotation.</title>
        <authorList>
            <consortium name="The Broad Institute Genomics Platform"/>
            <consortium name="The Broad Institute Genome Sequencing Center for Infectious Disease"/>
            <person name="Wu L."/>
            <person name="Ma J."/>
        </authorList>
    </citation>
    <scope>NUCLEOTIDE SEQUENCE [LARGE SCALE GENOMIC DNA]</scope>
    <source>
        <strain evidence="2">TISTR 1858</strain>
    </source>
</reference>
<name>A0ABW5Q5Z7_9BACI</name>
<sequence>MKWKKSDMEQYMEAKEYIDSVLIPLVPFQLSNDNTLGSSTFQGEVIHILANEIEKELTGRVLLAPTLHYLKNSNKDKEIDRLNQWVHDAKEQPFEHIFFLTFDATWKKSEKEMDGTLLWLPGSKSGNLQSAEMRSVIKDQVEQLGELIRSYWV</sequence>
<protein>
    <submittedName>
        <fullName evidence="1">YpiF family protein</fullName>
    </submittedName>
</protein>
<evidence type="ECO:0000313" key="2">
    <source>
        <dbReference type="Proteomes" id="UP001597451"/>
    </source>
</evidence>
<proteinExistence type="predicted"/>
<organism evidence="1 2">
    <name type="scientific">Oceanobacillus kapialis</name>
    <dbReference type="NCBI Taxonomy" id="481353"/>
    <lineage>
        <taxon>Bacteria</taxon>
        <taxon>Bacillati</taxon>
        <taxon>Bacillota</taxon>
        <taxon>Bacilli</taxon>
        <taxon>Bacillales</taxon>
        <taxon>Bacillaceae</taxon>
        <taxon>Oceanobacillus</taxon>
    </lineage>
</organism>
<keyword evidence="2" id="KW-1185">Reference proteome</keyword>
<dbReference type="InterPro" id="IPR019615">
    <property type="entry name" value="DUF2487"/>
</dbReference>
<dbReference type="Proteomes" id="UP001597451">
    <property type="component" value="Unassembled WGS sequence"/>
</dbReference>
<evidence type="ECO:0000313" key="1">
    <source>
        <dbReference type="EMBL" id="MFD2630677.1"/>
    </source>
</evidence>
<dbReference type="Pfam" id="PF10673">
    <property type="entry name" value="DUF2487"/>
    <property type="match status" value="1"/>
</dbReference>
<accession>A0ABW5Q5Z7</accession>
<dbReference type="RefSeq" id="WP_379564160.1">
    <property type="nucleotide sequence ID" value="NZ_JBHUMX010000045.1"/>
</dbReference>
<dbReference type="EMBL" id="JBHUMX010000045">
    <property type="protein sequence ID" value="MFD2630677.1"/>
    <property type="molecule type" value="Genomic_DNA"/>
</dbReference>
<gene>
    <name evidence="1" type="ORF">ACFSUN_18065</name>
</gene>